<name>A0A504Z2V0_FASGI</name>
<sequence length="393" mass="42945">MSAVVLVKNVVILLSIFICKVLSGKLHKQEIRFSDWKLSSYGDKLNVHCGPHSKVVVHDAHFGFFETTNLEAASNHSLIDDQFDCWTDVSTFISNLCSGLSSCETNVHYSIGLSQTALIQKCPLADSLKPSLSVKYDCISDTLFTKISPESHVDFERVGGYLSTIDYADSLHGGTEWRGHLAEALCNAEHPHLPMQFFLPAPRPKYQTDAVAFVIRLKDINLTPPAGKTQSSGPHRDRYVLSTKLDCLKPEKPCYQDYLEISAKLPKISRASGKIGGSGDGGETDTEPLLPIARFCLVNASASASAGVESDVAQKSPAEGEADDVFNGELVFGHGSSPDRRVFGPLPPAVGLQFTSNLNLLNTDPAGQNQQWVRDYFGPRPVFPLNNTHREAE</sequence>
<comment type="caution">
    <text evidence="2">The sequence shown here is derived from an EMBL/GenBank/DDBJ whole genome shotgun (WGS) entry which is preliminary data.</text>
</comment>
<keyword evidence="3" id="KW-1185">Reference proteome</keyword>
<gene>
    <name evidence="2" type="ORF">FGIG_01307</name>
</gene>
<dbReference type="CDD" id="cd22823">
    <property type="entry name" value="Gal_Rha_Lectin"/>
    <property type="match status" value="1"/>
</dbReference>
<dbReference type="OrthoDB" id="6243832at2759"/>
<dbReference type="InterPro" id="IPR043159">
    <property type="entry name" value="Lectin_gal-bd_sf"/>
</dbReference>
<accession>A0A504Z2V0</accession>
<reference evidence="2 3" key="1">
    <citation type="submission" date="2019-04" db="EMBL/GenBank/DDBJ databases">
        <title>Annotation for the trematode Fasciola gigantica.</title>
        <authorList>
            <person name="Choi Y.-J."/>
        </authorList>
    </citation>
    <scope>NUCLEOTIDE SEQUENCE [LARGE SCALE GENOMIC DNA]</scope>
    <source>
        <strain evidence="2">Uganda_cow_1</strain>
    </source>
</reference>
<evidence type="ECO:0000256" key="1">
    <source>
        <dbReference type="SAM" id="SignalP"/>
    </source>
</evidence>
<organism evidence="2 3">
    <name type="scientific">Fasciola gigantica</name>
    <name type="common">Giant liver fluke</name>
    <dbReference type="NCBI Taxonomy" id="46835"/>
    <lineage>
        <taxon>Eukaryota</taxon>
        <taxon>Metazoa</taxon>
        <taxon>Spiralia</taxon>
        <taxon>Lophotrochozoa</taxon>
        <taxon>Platyhelminthes</taxon>
        <taxon>Trematoda</taxon>
        <taxon>Digenea</taxon>
        <taxon>Plagiorchiida</taxon>
        <taxon>Echinostomata</taxon>
        <taxon>Echinostomatoidea</taxon>
        <taxon>Fasciolidae</taxon>
        <taxon>Fasciola</taxon>
    </lineage>
</organism>
<feature type="signal peptide" evidence="1">
    <location>
        <begin position="1"/>
        <end position="23"/>
    </location>
</feature>
<proteinExistence type="predicted"/>
<dbReference type="Gene3D" id="2.60.120.740">
    <property type="match status" value="1"/>
</dbReference>
<dbReference type="Proteomes" id="UP000316759">
    <property type="component" value="Unassembled WGS sequence"/>
</dbReference>
<feature type="chain" id="PRO_5021289805" evidence="1">
    <location>
        <begin position="24"/>
        <end position="393"/>
    </location>
</feature>
<dbReference type="AlphaFoldDB" id="A0A504Z2V0"/>
<evidence type="ECO:0000313" key="2">
    <source>
        <dbReference type="EMBL" id="TPP63910.1"/>
    </source>
</evidence>
<keyword evidence="1" id="KW-0732">Signal</keyword>
<protein>
    <submittedName>
        <fullName evidence="2">Uncharacterized protein</fullName>
    </submittedName>
</protein>
<dbReference type="EMBL" id="SUNJ01005081">
    <property type="protein sequence ID" value="TPP63910.1"/>
    <property type="molecule type" value="Genomic_DNA"/>
</dbReference>
<evidence type="ECO:0000313" key="3">
    <source>
        <dbReference type="Proteomes" id="UP000316759"/>
    </source>
</evidence>